<dbReference type="Pfam" id="PF00550">
    <property type="entry name" value="PP-binding"/>
    <property type="match status" value="1"/>
</dbReference>
<feature type="domain" description="Carrier" evidence="5">
    <location>
        <begin position="17"/>
        <end position="92"/>
    </location>
</feature>
<dbReference type="InterPro" id="IPR029058">
    <property type="entry name" value="AB_hydrolase_fold"/>
</dbReference>
<gene>
    <name evidence="6" type="ORF">NON19_07375</name>
</gene>
<dbReference type="InterPro" id="IPR009081">
    <property type="entry name" value="PP-bd_ACP"/>
</dbReference>
<dbReference type="InterPro" id="IPR020802">
    <property type="entry name" value="TesA-like"/>
</dbReference>
<dbReference type="InterPro" id="IPR001031">
    <property type="entry name" value="Thioesterase"/>
</dbReference>
<dbReference type="Proteomes" id="UP001206206">
    <property type="component" value="Unassembled WGS sequence"/>
</dbReference>
<evidence type="ECO:0000256" key="3">
    <source>
        <dbReference type="ARBA" id="ARBA00022553"/>
    </source>
</evidence>
<reference evidence="6 7" key="1">
    <citation type="submission" date="2022-06" db="EMBL/GenBank/DDBJ databases">
        <title>Draft genome sequence of type strain Streptomyces rubrisoli DSM 42083.</title>
        <authorList>
            <person name="Duangmal K."/>
            <person name="Klaysubun C."/>
        </authorList>
    </citation>
    <scope>NUCLEOTIDE SEQUENCE [LARGE SCALE GENOMIC DNA]</scope>
    <source>
        <strain evidence="6 7">DSM 42083</strain>
    </source>
</reference>
<dbReference type="Pfam" id="PF00975">
    <property type="entry name" value="Thioesterase"/>
    <property type="match status" value="1"/>
</dbReference>
<accession>A0ABT1P914</accession>
<protein>
    <submittedName>
        <fullName evidence="6">Alpha/beta fold hydrolase</fullName>
    </submittedName>
</protein>
<evidence type="ECO:0000256" key="1">
    <source>
        <dbReference type="ARBA" id="ARBA00007169"/>
    </source>
</evidence>
<evidence type="ECO:0000259" key="5">
    <source>
        <dbReference type="PROSITE" id="PS50075"/>
    </source>
</evidence>
<dbReference type="SUPFAM" id="SSF47336">
    <property type="entry name" value="ACP-like"/>
    <property type="match status" value="1"/>
</dbReference>
<dbReference type="InterPro" id="IPR012223">
    <property type="entry name" value="TEII"/>
</dbReference>
<proteinExistence type="inferred from homology"/>
<organism evidence="6 7">
    <name type="scientific">Streptantibioticus rubrisoli</name>
    <dbReference type="NCBI Taxonomy" id="1387313"/>
    <lineage>
        <taxon>Bacteria</taxon>
        <taxon>Bacillati</taxon>
        <taxon>Actinomycetota</taxon>
        <taxon>Actinomycetes</taxon>
        <taxon>Kitasatosporales</taxon>
        <taxon>Streptomycetaceae</taxon>
        <taxon>Streptantibioticus</taxon>
    </lineage>
</organism>
<sequence length="360" mass="38930">MAPELRPEQLPAPRASRMRDPVEVQVTAVFRELLGLKEIPNDRSFMDLGGHSLLALQLQDAIREELGREVPLAALFPDGTVAGITDALHRIPAEGRPQRLAELTTGGSPTVVCVHSILGTAMRYQTLAQALSPGTTVKAFQAPGLLAGEEPCDSIALLTDQYAAELQARAEEIVLVGYSMGATIAYEMTRLLEARSVPVRSLVLVDSLLPVPEHLRRLGGEELTPLQMLAASLGGGWDLRTFLGYDRQQGLERLYQESKARALLPATFRVTDLERLLRVIEAHVRALAAYVPDPGPIEADVTVCSIDRTGVPDDLWWREVTGKAVTRISVPGPHRELMDPPNVGIIAAAIQKASTIGAAS</sequence>
<evidence type="ECO:0000313" key="7">
    <source>
        <dbReference type="Proteomes" id="UP001206206"/>
    </source>
</evidence>
<dbReference type="SMART" id="SM00823">
    <property type="entry name" value="PKS_PP"/>
    <property type="match status" value="1"/>
</dbReference>
<dbReference type="RefSeq" id="WP_255925846.1">
    <property type="nucleotide sequence ID" value="NZ_JANFNH010000004.1"/>
</dbReference>
<evidence type="ECO:0000256" key="4">
    <source>
        <dbReference type="ARBA" id="ARBA00022801"/>
    </source>
</evidence>
<keyword evidence="4 6" id="KW-0378">Hydrolase</keyword>
<keyword evidence="7" id="KW-1185">Reference proteome</keyword>
<dbReference type="SMART" id="SM00824">
    <property type="entry name" value="PKS_TE"/>
    <property type="match status" value="1"/>
</dbReference>
<name>A0ABT1P914_9ACTN</name>
<dbReference type="SUPFAM" id="SSF53474">
    <property type="entry name" value="alpha/beta-Hydrolases"/>
    <property type="match status" value="1"/>
</dbReference>
<dbReference type="Gene3D" id="3.40.50.1820">
    <property type="entry name" value="alpha/beta hydrolase"/>
    <property type="match status" value="1"/>
</dbReference>
<dbReference type="InterPro" id="IPR036736">
    <property type="entry name" value="ACP-like_sf"/>
</dbReference>
<comment type="similarity">
    <text evidence="1">Belongs to the thioesterase family.</text>
</comment>
<dbReference type="InterPro" id="IPR020806">
    <property type="entry name" value="PKS_PP-bd"/>
</dbReference>
<keyword evidence="2" id="KW-0596">Phosphopantetheine</keyword>
<dbReference type="EMBL" id="JANFNH010000004">
    <property type="protein sequence ID" value="MCQ4041854.1"/>
    <property type="molecule type" value="Genomic_DNA"/>
</dbReference>
<comment type="caution">
    <text evidence="6">The sequence shown here is derived from an EMBL/GenBank/DDBJ whole genome shotgun (WGS) entry which is preliminary data.</text>
</comment>
<dbReference type="Gene3D" id="1.10.1200.10">
    <property type="entry name" value="ACP-like"/>
    <property type="match status" value="1"/>
</dbReference>
<dbReference type="PROSITE" id="PS50075">
    <property type="entry name" value="CARRIER"/>
    <property type="match status" value="1"/>
</dbReference>
<evidence type="ECO:0000256" key="2">
    <source>
        <dbReference type="ARBA" id="ARBA00022450"/>
    </source>
</evidence>
<evidence type="ECO:0000313" key="6">
    <source>
        <dbReference type="EMBL" id="MCQ4041854.1"/>
    </source>
</evidence>
<keyword evidence="3" id="KW-0597">Phosphoprotein</keyword>
<dbReference type="PANTHER" id="PTHR11487:SF0">
    <property type="entry name" value="S-ACYL FATTY ACID SYNTHASE THIOESTERASE, MEDIUM CHAIN"/>
    <property type="match status" value="1"/>
</dbReference>
<dbReference type="GO" id="GO:0016787">
    <property type="term" value="F:hydrolase activity"/>
    <property type="evidence" value="ECO:0007669"/>
    <property type="project" value="UniProtKB-KW"/>
</dbReference>
<dbReference type="PANTHER" id="PTHR11487">
    <property type="entry name" value="THIOESTERASE"/>
    <property type="match status" value="1"/>
</dbReference>